<feature type="region of interest" description="Disordered" evidence="1">
    <location>
        <begin position="1"/>
        <end position="42"/>
    </location>
</feature>
<sequence>MGKEKIDGRQPKELFESKLTSRSESKSEDTQSDKTYDSIENPSWHNSVLSYHHPITRVASPNSPVTSAAPINDGMSETKNRGQPMYADYRDLKKVKATSYHL</sequence>
<evidence type="ECO:0000313" key="2">
    <source>
        <dbReference type="EMBL" id="CAL1534794.1"/>
    </source>
</evidence>
<evidence type="ECO:0000256" key="1">
    <source>
        <dbReference type="SAM" id="MobiDB-lite"/>
    </source>
</evidence>
<comment type="caution">
    <text evidence="2">The sequence shown here is derived from an EMBL/GenBank/DDBJ whole genome shotgun (WGS) entry which is preliminary data.</text>
</comment>
<accession>A0AAV2HPP3</accession>
<proteinExistence type="predicted"/>
<dbReference type="EMBL" id="CAXITT010000182">
    <property type="protein sequence ID" value="CAL1534794.1"/>
    <property type="molecule type" value="Genomic_DNA"/>
</dbReference>
<feature type="compositionally biased region" description="Basic and acidic residues" evidence="1">
    <location>
        <begin position="1"/>
        <end position="37"/>
    </location>
</feature>
<evidence type="ECO:0000313" key="3">
    <source>
        <dbReference type="Proteomes" id="UP001497497"/>
    </source>
</evidence>
<name>A0AAV2HPP3_LYMST</name>
<protein>
    <submittedName>
        <fullName evidence="2">Uncharacterized protein</fullName>
    </submittedName>
</protein>
<feature type="region of interest" description="Disordered" evidence="1">
    <location>
        <begin position="57"/>
        <end position="85"/>
    </location>
</feature>
<dbReference type="AlphaFoldDB" id="A0AAV2HPP3"/>
<reference evidence="2 3" key="1">
    <citation type="submission" date="2024-04" db="EMBL/GenBank/DDBJ databases">
        <authorList>
            <consortium name="Genoscope - CEA"/>
            <person name="William W."/>
        </authorList>
    </citation>
    <scope>NUCLEOTIDE SEQUENCE [LARGE SCALE GENOMIC DNA]</scope>
</reference>
<gene>
    <name evidence="2" type="ORF">GSLYS_00008754001</name>
</gene>
<keyword evidence="3" id="KW-1185">Reference proteome</keyword>
<organism evidence="2 3">
    <name type="scientific">Lymnaea stagnalis</name>
    <name type="common">Great pond snail</name>
    <name type="synonym">Helix stagnalis</name>
    <dbReference type="NCBI Taxonomy" id="6523"/>
    <lineage>
        <taxon>Eukaryota</taxon>
        <taxon>Metazoa</taxon>
        <taxon>Spiralia</taxon>
        <taxon>Lophotrochozoa</taxon>
        <taxon>Mollusca</taxon>
        <taxon>Gastropoda</taxon>
        <taxon>Heterobranchia</taxon>
        <taxon>Euthyneura</taxon>
        <taxon>Panpulmonata</taxon>
        <taxon>Hygrophila</taxon>
        <taxon>Lymnaeoidea</taxon>
        <taxon>Lymnaeidae</taxon>
        <taxon>Lymnaea</taxon>
    </lineage>
</organism>
<dbReference type="Proteomes" id="UP001497497">
    <property type="component" value="Unassembled WGS sequence"/>
</dbReference>